<dbReference type="AlphaFoldDB" id="A0A1M7R446"/>
<evidence type="ECO:0000259" key="3">
    <source>
        <dbReference type="Pfam" id="PF20789"/>
    </source>
</evidence>
<dbReference type="EMBL" id="FRCS01000006">
    <property type="protein sequence ID" value="SHN39779.1"/>
    <property type="molecule type" value="Genomic_DNA"/>
</dbReference>
<protein>
    <submittedName>
        <fullName evidence="4">Acyl-CoA thioesterase</fullName>
    </submittedName>
</protein>
<name>A0A1M7R446_9ACTN</name>
<evidence type="ECO:0000313" key="4">
    <source>
        <dbReference type="EMBL" id="SHN39779.1"/>
    </source>
</evidence>
<dbReference type="InterPro" id="IPR029069">
    <property type="entry name" value="HotDog_dom_sf"/>
</dbReference>
<feature type="compositionally biased region" description="Basic residues" evidence="1">
    <location>
        <begin position="276"/>
        <end position="286"/>
    </location>
</feature>
<feature type="domain" description="Acyl-CoA thioesterase-like N-terminal HotDog" evidence="2">
    <location>
        <begin position="30"/>
        <end position="117"/>
    </location>
</feature>
<dbReference type="Pfam" id="PF20789">
    <property type="entry name" value="4HBT_3C"/>
    <property type="match status" value="1"/>
</dbReference>
<dbReference type="InterPro" id="IPR052389">
    <property type="entry name" value="Sec_Metab_Biosynth-Assoc"/>
</dbReference>
<dbReference type="PANTHER" id="PTHR38110:SF1">
    <property type="entry name" value="THIOESTERASE DOMAIN-CONTAINING PROTEIN"/>
    <property type="match status" value="1"/>
</dbReference>
<evidence type="ECO:0000313" key="5">
    <source>
        <dbReference type="Proteomes" id="UP000184440"/>
    </source>
</evidence>
<evidence type="ECO:0000256" key="1">
    <source>
        <dbReference type="SAM" id="MobiDB-lite"/>
    </source>
</evidence>
<feature type="domain" description="Acyl-CoA thioesterase-like C-terminal" evidence="3">
    <location>
        <begin position="139"/>
        <end position="270"/>
    </location>
</feature>
<dbReference type="InterPro" id="IPR049449">
    <property type="entry name" value="TesB_ACOT8-like_N"/>
</dbReference>
<dbReference type="OrthoDB" id="5418286at2"/>
<sequence>MTAGTVTEFDRALALVDSAPDVALAELGAGWRFGTAMHGGLLLAVAAAAAGRRIRAEGRPGDPLSISAHFLSAAVAGPAELRTEVVRLGRTLSTAAVSLAQRVDGVDVERVRALVTVTDLERLDADVRLQPEPPAMPPPEQCLPCPAFLEDATLWDRVEIRLDPATAGWVRGEPGHRPHHQGWARFTDGRDPDPLALLLICDAMPNTVAALGIPGYVPTLELTAHVRGVPSPGWLRFTQTTRNYSAGMIEEDAEIFDATGRMVLQSRQLARAPRTGPHHSTTRSAR</sequence>
<dbReference type="STRING" id="134849.SAMN05443668_106358"/>
<accession>A0A1M7R446</accession>
<dbReference type="Pfam" id="PF13622">
    <property type="entry name" value="4HBT_3"/>
    <property type="match status" value="1"/>
</dbReference>
<gene>
    <name evidence="4" type="ORF">SAMN05443668_106358</name>
</gene>
<feature type="region of interest" description="Disordered" evidence="1">
    <location>
        <begin position="267"/>
        <end position="286"/>
    </location>
</feature>
<dbReference type="InterPro" id="IPR049450">
    <property type="entry name" value="ACOT8-like_C"/>
</dbReference>
<dbReference type="InterPro" id="IPR042171">
    <property type="entry name" value="Acyl-CoA_hotdog"/>
</dbReference>
<proteinExistence type="predicted"/>
<dbReference type="SUPFAM" id="SSF54637">
    <property type="entry name" value="Thioesterase/thiol ester dehydrase-isomerase"/>
    <property type="match status" value="2"/>
</dbReference>
<organism evidence="4 5">
    <name type="scientific">Cryptosporangium aurantiacum</name>
    <dbReference type="NCBI Taxonomy" id="134849"/>
    <lineage>
        <taxon>Bacteria</taxon>
        <taxon>Bacillati</taxon>
        <taxon>Actinomycetota</taxon>
        <taxon>Actinomycetes</taxon>
        <taxon>Cryptosporangiales</taxon>
        <taxon>Cryptosporangiaceae</taxon>
        <taxon>Cryptosporangium</taxon>
    </lineage>
</organism>
<dbReference type="PANTHER" id="PTHR38110">
    <property type="entry name" value="CHROMOSOME 23, WHOLE GENOME SHOTGUN SEQUENCE"/>
    <property type="match status" value="1"/>
</dbReference>
<dbReference type="Proteomes" id="UP000184440">
    <property type="component" value="Unassembled WGS sequence"/>
</dbReference>
<dbReference type="Gene3D" id="2.40.160.210">
    <property type="entry name" value="Acyl-CoA thioesterase, double hotdog domain"/>
    <property type="match status" value="1"/>
</dbReference>
<evidence type="ECO:0000259" key="2">
    <source>
        <dbReference type="Pfam" id="PF13622"/>
    </source>
</evidence>
<keyword evidence="5" id="KW-1185">Reference proteome</keyword>
<dbReference type="RefSeq" id="WP_073259703.1">
    <property type="nucleotide sequence ID" value="NZ_FRCS01000006.1"/>
</dbReference>
<reference evidence="4 5" key="1">
    <citation type="submission" date="2016-11" db="EMBL/GenBank/DDBJ databases">
        <authorList>
            <person name="Jaros S."/>
            <person name="Januszkiewicz K."/>
            <person name="Wedrychowicz H."/>
        </authorList>
    </citation>
    <scope>NUCLEOTIDE SEQUENCE [LARGE SCALE GENOMIC DNA]</scope>
    <source>
        <strain evidence="4 5">DSM 46144</strain>
    </source>
</reference>